<gene>
    <name evidence="1" type="ORF">ENV62_08175</name>
</gene>
<dbReference type="EMBL" id="DTHB01000050">
    <property type="protein sequence ID" value="HGB15193.1"/>
    <property type="molecule type" value="Genomic_DNA"/>
</dbReference>
<proteinExistence type="predicted"/>
<name>A0A7C3WMG1_9BACT</name>
<comment type="caution">
    <text evidence="1">The sequence shown here is derived from an EMBL/GenBank/DDBJ whole genome shotgun (WGS) entry which is preliminary data.</text>
</comment>
<accession>A0A7C3WMG1</accession>
<dbReference type="AlphaFoldDB" id="A0A7C3WMG1"/>
<organism evidence="1">
    <name type="scientific">Desulfobacca acetoxidans</name>
    <dbReference type="NCBI Taxonomy" id="60893"/>
    <lineage>
        <taxon>Bacteria</taxon>
        <taxon>Pseudomonadati</taxon>
        <taxon>Thermodesulfobacteriota</taxon>
        <taxon>Desulfobaccia</taxon>
        <taxon>Desulfobaccales</taxon>
        <taxon>Desulfobaccaceae</taxon>
        <taxon>Desulfobacca</taxon>
    </lineage>
</organism>
<sequence length="127" mass="14601">MARILGDDRHSLAVQDPVSGSVITLYYRRPTSEERVAYQLSAYRLEGGERRFCLGETRLRFGLEILLGFGDGDFLIQENGETVPLDPMRHPDWKEKFRQHAPDLVSYLAQQVFEGFRVVGRGTQERD</sequence>
<reference evidence="1" key="1">
    <citation type="journal article" date="2020" name="mSystems">
        <title>Genome- and Community-Level Interaction Insights into Carbon Utilization and Element Cycling Functions of Hydrothermarchaeota in Hydrothermal Sediment.</title>
        <authorList>
            <person name="Zhou Z."/>
            <person name="Liu Y."/>
            <person name="Xu W."/>
            <person name="Pan J."/>
            <person name="Luo Z.H."/>
            <person name="Li M."/>
        </authorList>
    </citation>
    <scope>NUCLEOTIDE SEQUENCE [LARGE SCALE GENOMIC DNA]</scope>
    <source>
        <strain evidence="1">SpSt-776</strain>
    </source>
</reference>
<protein>
    <submittedName>
        <fullName evidence="1">Uncharacterized protein</fullName>
    </submittedName>
</protein>
<evidence type="ECO:0000313" key="1">
    <source>
        <dbReference type="EMBL" id="HGB15193.1"/>
    </source>
</evidence>